<accession>A0A0W8IDY7</accession>
<comment type="subunit">
    <text evidence="4">Homohexamer. Assembles into a hexameric ring structure.</text>
</comment>
<dbReference type="Gene3D" id="2.40.50.140">
    <property type="entry name" value="Nucleic acid-binding proteins"/>
    <property type="match status" value="2"/>
</dbReference>
<feature type="region of interest" description="Disordered" evidence="6">
    <location>
        <begin position="1"/>
        <end position="51"/>
    </location>
</feature>
<proteinExistence type="inferred from homology"/>
<dbReference type="GO" id="GO:0019941">
    <property type="term" value="P:modification-dependent protein catabolic process"/>
    <property type="evidence" value="ECO:0007669"/>
    <property type="project" value="InterPro"/>
</dbReference>
<dbReference type="PROSITE" id="PS00674">
    <property type="entry name" value="AAA"/>
    <property type="match status" value="1"/>
</dbReference>
<protein>
    <recommendedName>
        <fullName evidence="4">AAA ATPase forming ring-shaped complexes</fullName>
        <shortName evidence="4">ARC</shortName>
    </recommendedName>
</protein>
<name>A0A0W8IDY7_9MICC</name>
<dbReference type="InterPro" id="IPR003959">
    <property type="entry name" value="ATPase_AAA_core"/>
</dbReference>
<sequence>MSEQTGNPDNTAQSSPAQSSPAQSSPAQSREAQQQLQRLQQAHRQLDTMRSRAKTLEEQLQTAGRNNQRMADLLETTRNEISQLRNALQADGQAPFTFGTVIGYRPEHPQSEGREIEAATVAGVDILQAGRKLRVSLSPLISPEQLQAGDEVLLNENFTVVAILGAERTGELARVKEVLPDSRLVIISRGEDERVVTLTEAATAAAQREGLHSARVGDAVMVDLRTGTATEIVPLSEVEDVVLEESPDVSYSDIGGLAEQIEAIRDAVELPFLHADLYKEHGLRAPKGILLYGPPGCGKTMIAKAVASSLASSGQAARGETGAGEKPAGEKGAGEKPAGEKGAFFLNIKGPELLNKYVGETERHIRVIFSRARERASAGQPVVVFFDEMEALFRTRGSGVSSDVETTIVPQLLAEIDGVESLENVIVIGASNREDMIDPAILRPGRLDVKIRVQRPGREGAGEILGIHLGSEVPLHPDLLAAHGDRSAAVAALVDALLDRLFPATPQARLRLIHADGSQTGFQAADFMSGAVLSNIVDRAKKAAIKDFLRAGTDPSQKGLTREHLLAAAEEELRDQEDLVNTADPQAWARVVGASTSPVVRIERPGAAAAYAGAGPEGSAEAAAVSTAGAGRGSADAAGPARGSAPGSSQDAEVRG</sequence>
<evidence type="ECO:0000313" key="8">
    <source>
        <dbReference type="EMBL" id="KUG58150.1"/>
    </source>
</evidence>
<keyword evidence="9" id="KW-1185">Reference proteome</keyword>
<evidence type="ECO:0000256" key="4">
    <source>
        <dbReference type="HAMAP-Rule" id="MF_02112"/>
    </source>
</evidence>
<dbReference type="EMBL" id="LQBM01000004">
    <property type="protein sequence ID" value="KUG58150.1"/>
    <property type="molecule type" value="Genomic_DNA"/>
</dbReference>
<dbReference type="GO" id="GO:0000502">
    <property type="term" value="C:proteasome complex"/>
    <property type="evidence" value="ECO:0007669"/>
    <property type="project" value="UniProtKB-KW"/>
</dbReference>
<dbReference type="InterPro" id="IPR027417">
    <property type="entry name" value="P-loop_NTPase"/>
</dbReference>
<dbReference type="Pfam" id="PF00004">
    <property type="entry name" value="AAA"/>
    <property type="match status" value="1"/>
</dbReference>
<dbReference type="SMART" id="SM00382">
    <property type="entry name" value="AAA"/>
    <property type="match status" value="1"/>
</dbReference>
<feature type="compositionally biased region" description="Low complexity" evidence="6">
    <location>
        <begin position="609"/>
        <end position="649"/>
    </location>
</feature>
<evidence type="ECO:0000256" key="6">
    <source>
        <dbReference type="SAM" id="MobiDB-lite"/>
    </source>
</evidence>
<gene>
    <name evidence="4" type="primary">arc</name>
    <name evidence="8" type="ORF">AVL63_06645</name>
</gene>
<feature type="compositionally biased region" description="Low complexity" evidence="6">
    <location>
        <begin position="12"/>
        <end position="43"/>
    </location>
</feature>
<evidence type="ECO:0000256" key="1">
    <source>
        <dbReference type="ARBA" id="ARBA00022741"/>
    </source>
</evidence>
<dbReference type="STRING" id="317018.AVL63_06645"/>
<dbReference type="PANTHER" id="PTHR23077">
    <property type="entry name" value="AAA-FAMILY ATPASE"/>
    <property type="match status" value="1"/>
</dbReference>
<comment type="similarity">
    <text evidence="4 5">Belongs to the AAA ATPase family.</text>
</comment>
<dbReference type="Gene3D" id="1.10.8.60">
    <property type="match status" value="1"/>
</dbReference>
<evidence type="ECO:0000256" key="2">
    <source>
        <dbReference type="ARBA" id="ARBA00022840"/>
    </source>
</evidence>
<comment type="caution">
    <text evidence="8">The sequence shown here is derived from an EMBL/GenBank/DDBJ whole genome shotgun (WGS) entry which is preliminary data.</text>
</comment>
<dbReference type="InterPro" id="IPR012340">
    <property type="entry name" value="NA-bd_OB-fold"/>
</dbReference>
<dbReference type="Gene3D" id="3.40.50.300">
    <property type="entry name" value="P-loop containing nucleotide triphosphate hydrolases"/>
    <property type="match status" value="1"/>
</dbReference>
<dbReference type="InterPro" id="IPR022482">
    <property type="entry name" value="Proteasome_ATPase"/>
</dbReference>
<dbReference type="HAMAP" id="MF_02112">
    <property type="entry name" value="ARC_ATPase"/>
    <property type="match status" value="1"/>
</dbReference>
<dbReference type="Proteomes" id="UP000054023">
    <property type="component" value="Unassembled WGS sequence"/>
</dbReference>
<dbReference type="GO" id="GO:0010498">
    <property type="term" value="P:proteasomal protein catabolic process"/>
    <property type="evidence" value="ECO:0007669"/>
    <property type="project" value="InterPro"/>
</dbReference>
<dbReference type="Pfam" id="PF17758">
    <property type="entry name" value="Prot_ATP_ID_OB_N"/>
    <property type="match status" value="1"/>
</dbReference>
<evidence type="ECO:0000259" key="7">
    <source>
        <dbReference type="SMART" id="SM00382"/>
    </source>
</evidence>
<feature type="domain" description="AAA+ ATPase" evidence="7">
    <location>
        <begin position="285"/>
        <end position="457"/>
    </location>
</feature>
<feature type="compositionally biased region" description="Polar residues" evidence="6">
    <location>
        <begin position="1"/>
        <end position="11"/>
    </location>
</feature>
<dbReference type="NCBIfam" id="TIGR03689">
    <property type="entry name" value="pup_AAA"/>
    <property type="match status" value="1"/>
</dbReference>
<dbReference type="SUPFAM" id="SSF52540">
    <property type="entry name" value="P-loop containing nucleoside triphosphate hydrolases"/>
    <property type="match status" value="1"/>
</dbReference>
<evidence type="ECO:0000256" key="3">
    <source>
        <dbReference type="ARBA" id="ARBA00023054"/>
    </source>
</evidence>
<dbReference type="PANTHER" id="PTHR23077:SF144">
    <property type="entry name" value="PROTEASOME-ASSOCIATED ATPASE"/>
    <property type="match status" value="1"/>
</dbReference>
<dbReference type="GO" id="GO:0005524">
    <property type="term" value="F:ATP binding"/>
    <property type="evidence" value="ECO:0007669"/>
    <property type="project" value="UniProtKB-UniRule"/>
</dbReference>
<keyword evidence="8" id="KW-0647">Proteasome</keyword>
<evidence type="ECO:0000313" key="9">
    <source>
        <dbReference type="Proteomes" id="UP000054023"/>
    </source>
</evidence>
<keyword evidence="3" id="KW-0175">Coiled coil</keyword>
<reference evidence="9" key="1">
    <citation type="submission" date="2015-12" db="EMBL/GenBank/DDBJ databases">
        <authorList>
            <person name="Nair G.R."/>
            <person name="Kaur G."/>
            <person name="Mayilraj S."/>
        </authorList>
    </citation>
    <scope>NUCLEOTIDE SEQUENCE [LARGE SCALE GENOMIC DNA]</scope>
    <source>
        <strain evidence="9">CD08_7</strain>
    </source>
</reference>
<feature type="region of interest" description="Disordered" evidence="6">
    <location>
        <begin position="609"/>
        <end position="656"/>
    </location>
</feature>
<feature type="binding site" evidence="4">
    <location>
        <begin position="296"/>
        <end position="301"/>
    </location>
    <ligand>
        <name>ATP</name>
        <dbReference type="ChEBI" id="CHEBI:30616"/>
    </ligand>
</feature>
<keyword evidence="2 4" id="KW-0067">ATP-binding</keyword>
<keyword evidence="1 4" id="KW-0547">Nucleotide-binding</keyword>
<dbReference type="InterPro" id="IPR050168">
    <property type="entry name" value="AAA_ATPase_domain"/>
</dbReference>
<dbReference type="GO" id="GO:0016887">
    <property type="term" value="F:ATP hydrolysis activity"/>
    <property type="evidence" value="ECO:0007669"/>
    <property type="project" value="UniProtKB-UniRule"/>
</dbReference>
<dbReference type="Pfam" id="PF16450">
    <property type="entry name" value="Prot_ATP_ID_OB_C"/>
    <property type="match status" value="1"/>
</dbReference>
<feature type="compositionally biased region" description="Basic and acidic residues" evidence="6">
    <location>
        <begin position="327"/>
        <end position="337"/>
    </location>
</feature>
<dbReference type="InterPro" id="IPR003593">
    <property type="entry name" value="AAA+_ATPase"/>
</dbReference>
<dbReference type="AlphaFoldDB" id="A0A0W8IDY7"/>
<dbReference type="InterPro" id="IPR032501">
    <property type="entry name" value="Prot_ATP_ID_OB_2nd"/>
</dbReference>
<evidence type="ECO:0000256" key="5">
    <source>
        <dbReference type="RuleBase" id="RU003651"/>
    </source>
</evidence>
<organism evidence="8 9">
    <name type="scientific">Nesterenkonia jeotgali</name>
    <dbReference type="NCBI Taxonomy" id="317018"/>
    <lineage>
        <taxon>Bacteria</taxon>
        <taxon>Bacillati</taxon>
        <taxon>Actinomycetota</taxon>
        <taxon>Actinomycetes</taxon>
        <taxon>Micrococcales</taxon>
        <taxon>Micrococcaceae</taxon>
        <taxon>Nesterenkonia</taxon>
    </lineage>
</organism>
<dbReference type="InterPro" id="IPR041626">
    <property type="entry name" value="Prot_ATP_ID_OB_N"/>
</dbReference>
<feature type="region of interest" description="Disordered" evidence="6">
    <location>
        <begin position="314"/>
        <end position="337"/>
    </location>
</feature>
<dbReference type="InterPro" id="IPR003960">
    <property type="entry name" value="ATPase_AAA_CS"/>
</dbReference>